<name>A0A316TMB4_9BACT</name>
<keyword evidence="1" id="KW-1133">Transmembrane helix</keyword>
<evidence type="ECO:0000313" key="3">
    <source>
        <dbReference type="Proteomes" id="UP000245533"/>
    </source>
</evidence>
<reference evidence="2 3" key="1">
    <citation type="submission" date="2018-05" db="EMBL/GenBank/DDBJ databases">
        <title>Rhodohalobacter halophilus gen. nov., sp. nov., a moderately halophilic member of the family Balneolaceae.</title>
        <authorList>
            <person name="Liu Z.-W."/>
        </authorList>
    </citation>
    <scope>NUCLEOTIDE SEQUENCE [LARGE SCALE GENOMIC DNA]</scope>
    <source>
        <strain evidence="2 3">8A47</strain>
    </source>
</reference>
<gene>
    <name evidence="2" type="ORF">DDZ15_13110</name>
</gene>
<organism evidence="2 3">
    <name type="scientific">Rhodohalobacter mucosus</name>
    <dbReference type="NCBI Taxonomy" id="2079485"/>
    <lineage>
        <taxon>Bacteria</taxon>
        <taxon>Pseudomonadati</taxon>
        <taxon>Balneolota</taxon>
        <taxon>Balneolia</taxon>
        <taxon>Balneolales</taxon>
        <taxon>Balneolaceae</taxon>
        <taxon>Rhodohalobacter</taxon>
    </lineage>
</organism>
<dbReference type="RefSeq" id="WP_109647568.1">
    <property type="nucleotide sequence ID" value="NZ_QGGB01000009.1"/>
</dbReference>
<feature type="transmembrane region" description="Helical" evidence="1">
    <location>
        <begin position="76"/>
        <end position="101"/>
    </location>
</feature>
<proteinExistence type="predicted"/>
<protein>
    <submittedName>
        <fullName evidence="2">Uncharacterized protein</fullName>
    </submittedName>
</protein>
<dbReference type="OrthoDB" id="1524180at2"/>
<dbReference type="Proteomes" id="UP000245533">
    <property type="component" value="Unassembled WGS sequence"/>
</dbReference>
<dbReference type="AlphaFoldDB" id="A0A316TMB4"/>
<evidence type="ECO:0000313" key="2">
    <source>
        <dbReference type="EMBL" id="PWN05540.1"/>
    </source>
</evidence>
<keyword evidence="1" id="KW-0812">Transmembrane</keyword>
<dbReference type="EMBL" id="QGGB01000009">
    <property type="protein sequence ID" value="PWN05540.1"/>
    <property type="molecule type" value="Genomic_DNA"/>
</dbReference>
<feature type="transmembrane region" description="Helical" evidence="1">
    <location>
        <begin position="113"/>
        <end position="133"/>
    </location>
</feature>
<keyword evidence="1" id="KW-0472">Membrane</keyword>
<evidence type="ECO:0000256" key="1">
    <source>
        <dbReference type="SAM" id="Phobius"/>
    </source>
</evidence>
<feature type="transmembrane region" description="Helical" evidence="1">
    <location>
        <begin position="40"/>
        <end position="64"/>
    </location>
</feature>
<comment type="caution">
    <text evidence="2">The sequence shown here is derived from an EMBL/GenBank/DDBJ whole genome shotgun (WGS) entry which is preliminary data.</text>
</comment>
<keyword evidence="3" id="KW-1185">Reference proteome</keyword>
<accession>A0A316TMB4</accession>
<sequence>MEKITQKDIDWLLNLDTGNAVGVGRKKGTQPVRSKKPLKIWLLGFVLSIAALLFFIILPFILLVRVSVYLNTVHGLHGWVSLAGGTALTAGIFSIYLMVLFRKINNRKRVLKISYLSTLFIVSGFSLFSLFYLSGVHAKSEDVQSLYRSMHPILRVAVSTTTLADGKLVLTDIGREESDYSRMGLPVNPRSLHYRQENGYYHAVDIRTIDRGLIRNGLLELAFSSMGFQTLRHTGTADHLHVELPVRE</sequence>